<dbReference type="SUPFAM" id="SSF55315">
    <property type="entry name" value="L30e-like"/>
    <property type="match status" value="1"/>
</dbReference>
<keyword evidence="6" id="KW-1185">Reference proteome</keyword>
<proteinExistence type="inferred from homology"/>
<dbReference type="InterPro" id="IPR001537">
    <property type="entry name" value="SpoU_MeTrfase"/>
</dbReference>
<dbReference type="Gene3D" id="3.30.1330.30">
    <property type="match status" value="1"/>
</dbReference>
<dbReference type="GO" id="GO:0005737">
    <property type="term" value="C:cytoplasm"/>
    <property type="evidence" value="ECO:0007669"/>
    <property type="project" value="UniProtKB-ARBA"/>
</dbReference>
<dbReference type="Gene3D" id="3.40.1280.10">
    <property type="match status" value="1"/>
</dbReference>
<sequence>MLTSLQNSLVKQIRKLHSTKERHKQQLFLLEGTHLLEEACAVNYPLETVCCTPDWQAAHASLWEEACSRCDRAEIVSKEVLDVIATTVQPDGVVATAKRSVGASPTGGVRQIQLPFTGIILALETVQDPGNLGTMIRAAAAAGASGLWVSADSVDLDSPKVLRASAGQWFRLATAVTEDLKATVQQSQQAGMQVVATLPSATLTYWEVDWRKPSLILLGNEGAGLSAELAAIADRQVKIPLSPGVESLNVAIAAALMLYEARRQISQELEVMS</sequence>
<dbReference type="RefSeq" id="WP_100899302.1">
    <property type="nucleotide sequence ID" value="NZ_CAWNNC010000001.1"/>
</dbReference>
<keyword evidence="2 5" id="KW-0489">Methyltransferase</keyword>
<dbReference type="PANTHER" id="PTHR43191">
    <property type="entry name" value="RRNA METHYLTRANSFERASE 3"/>
    <property type="match status" value="1"/>
</dbReference>
<dbReference type="AlphaFoldDB" id="A0A2K8SQW7"/>
<dbReference type="EMBL" id="CP024785">
    <property type="protein sequence ID" value="AUB37750.1"/>
    <property type="molecule type" value="Genomic_DNA"/>
</dbReference>
<reference evidence="5 6" key="1">
    <citation type="submission" date="2017-11" db="EMBL/GenBank/DDBJ databases">
        <title>Complete genome of a free-living desiccation-tolerant cyanobacterium and its photosynthetic adaptation to extreme terrestrial habitat.</title>
        <authorList>
            <person name="Shang J."/>
        </authorList>
    </citation>
    <scope>NUCLEOTIDE SEQUENCE [LARGE SCALE GENOMIC DNA]</scope>
    <source>
        <strain evidence="5 6">CCNUN1</strain>
    </source>
</reference>
<comment type="similarity">
    <text evidence="1">Belongs to the class IV-like SAM-binding methyltransferase superfamily. RNA methyltransferase TrmH family.</text>
</comment>
<dbReference type="OrthoDB" id="9794400at2"/>
<dbReference type="Pfam" id="PF22435">
    <property type="entry name" value="MRM3-like_sub_bind"/>
    <property type="match status" value="1"/>
</dbReference>
<dbReference type="SUPFAM" id="SSF75217">
    <property type="entry name" value="alpha/beta knot"/>
    <property type="match status" value="1"/>
</dbReference>
<dbReference type="InterPro" id="IPR029028">
    <property type="entry name" value="Alpha/beta_knot_MTases"/>
</dbReference>
<evidence type="ECO:0000256" key="2">
    <source>
        <dbReference type="ARBA" id="ARBA00022603"/>
    </source>
</evidence>
<dbReference type="Proteomes" id="UP000232003">
    <property type="component" value="Chromosome"/>
</dbReference>
<dbReference type="InterPro" id="IPR053888">
    <property type="entry name" value="MRM3-like_sub_bind"/>
</dbReference>
<dbReference type="KEGG" id="nfl:COO91_03699"/>
<feature type="domain" description="RNA 2-O ribose methyltransferase substrate binding" evidence="4">
    <location>
        <begin position="29"/>
        <end position="103"/>
    </location>
</feature>
<name>A0A2K8SQW7_9NOSO</name>
<dbReference type="InterPro" id="IPR029026">
    <property type="entry name" value="tRNA_m1G_MTases_N"/>
</dbReference>
<gene>
    <name evidence="5" type="ORF">COO91_03699</name>
</gene>
<dbReference type="PANTHER" id="PTHR43191:SF2">
    <property type="entry name" value="RRNA METHYLTRANSFERASE 3, MITOCHONDRIAL"/>
    <property type="match status" value="1"/>
</dbReference>
<dbReference type="CDD" id="cd18095">
    <property type="entry name" value="SpoU-like_rRNA-MTase"/>
    <property type="match status" value="1"/>
</dbReference>
<evidence type="ECO:0000256" key="3">
    <source>
        <dbReference type="ARBA" id="ARBA00022679"/>
    </source>
</evidence>
<evidence type="ECO:0000256" key="1">
    <source>
        <dbReference type="ARBA" id="ARBA00007228"/>
    </source>
</evidence>
<evidence type="ECO:0000313" key="6">
    <source>
        <dbReference type="Proteomes" id="UP000232003"/>
    </source>
</evidence>
<keyword evidence="3 5" id="KW-0808">Transferase</keyword>
<dbReference type="Pfam" id="PF00588">
    <property type="entry name" value="SpoU_methylase"/>
    <property type="match status" value="1"/>
</dbReference>
<dbReference type="InterPro" id="IPR013123">
    <property type="entry name" value="SpoU_subst-bd"/>
</dbReference>
<dbReference type="GO" id="GO:0003723">
    <property type="term" value="F:RNA binding"/>
    <property type="evidence" value="ECO:0007669"/>
    <property type="project" value="InterPro"/>
</dbReference>
<protein>
    <submittedName>
        <fullName evidence="5">SpoU, RNA methyltransferase, TrmH family</fullName>
    </submittedName>
</protein>
<dbReference type="GO" id="GO:0008173">
    <property type="term" value="F:RNA methyltransferase activity"/>
    <property type="evidence" value="ECO:0007669"/>
    <property type="project" value="InterPro"/>
</dbReference>
<organism evidence="5 6">
    <name type="scientific">Nostoc flagelliforme CCNUN1</name>
    <dbReference type="NCBI Taxonomy" id="2038116"/>
    <lineage>
        <taxon>Bacteria</taxon>
        <taxon>Bacillati</taxon>
        <taxon>Cyanobacteriota</taxon>
        <taxon>Cyanophyceae</taxon>
        <taxon>Nostocales</taxon>
        <taxon>Nostocaceae</taxon>
        <taxon>Nostoc</taxon>
    </lineage>
</organism>
<dbReference type="InterPro" id="IPR029064">
    <property type="entry name" value="Ribosomal_eL30-like_sf"/>
</dbReference>
<dbReference type="GO" id="GO:0006396">
    <property type="term" value="P:RNA processing"/>
    <property type="evidence" value="ECO:0007669"/>
    <property type="project" value="InterPro"/>
</dbReference>
<accession>A0A2K8SQW7</accession>
<dbReference type="InterPro" id="IPR051259">
    <property type="entry name" value="rRNA_Methyltransferase"/>
</dbReference>
<dbReference type="SMART" id="SM00967">
    <property type="entry name" value="SpoU_sub_bind"/>
    <property type="match status" value="1"/>
</dbReference>
<evidence type="ECO:0000259" key="4">
    <source>
        <dbReference type="SMART" id="SM00967"/>
    </source>
</evidence>
<dbReference type="GO" id="GO:0032259">
    <property type="term" value="P:methylation"/>
    <property type="evidence" value="ECO:0007669"/>
    <property type="project" value="UniProtKB-KW"/>
</dbReference>
<evidence type="ECO:0000313" key="5">
    <source>
        <dbReference type="EMBL" id="AUB37750.1"/>
    </source>
</evidence>